<evidence type="ECO:0000256" key="1">
    <source>
        <dbReference type="ARBA" id="ARBA00003293"/>
    </source>
</evidence>
<proteinExistence type="inferred from homology"/>
<dbReference type="RefSeq" id="WP_194270902.1">
    <property type="nucleotide sequence ID" value="NZ_BKBW01000001.1"/>
</dbReference>
<reference evidence="8 9" key="1">
    <citation type="journal article" date="2019" name="Microbiol. Resour. Announc.">
        <title>Draft Genome Sequence of Comamonas testosteroni TA441, a Bacterium That Has a Cryptic Phenol Degradation Gene Cluster.</title>
        <authorList>
            <person name="Arai H."/>
            <person name="Ishii M."/>
        </authorList>
    </citation>
    <scope>NUCLEOTIDE SEQUENCE [LARGE SCALE GENOMIC DNA]</scope>
    <source>
        <strain evidence="8 9">TA441</strain>
    </source>
</reference>
<dbReference type="EMBL" id="BKBW01000001">
    <property type="protein sequence ID" value="GEQ73254.1"/>
    <property type="molecule type" value="Genomic_DNA"/>
</dbReference>
<dbReference type="GO" id="GO:0016787">
    <property type="term" value="F:hydrolase activity"/>
    <property type="evidence" value="ECO:0007669"/>
    <property type="project" value="UniProtKB-KW"/>
</dbReference>
<name>A0A5A7M8P7_COMTE</name>
<evidence type="ECO:0000256" key="5">
    <source>
        <dbReference type="ARBA" id="ARBA00022759"/>
    </source>
</evidence>
<keyword evidence="4" id="KW-0540">Nuclease</keyword>
<dbReference type="InterPro" id="IPR008766">
    <property type="entry name" value="Replication_gene_A-like"/>
</dbReference>
<comment type="caution">
    <text evidence="8">The sequence shown here is derived from an EMBL/GenBank/DDBJ whole genome shotgun (WGS) entry which is preliminary data.</text>
</comment>
<dbReference type="AlphaFoldDB" id="A0A5A7M8P7"/>
<feature type="domain" description="Replication gene A protein-like" evidence="7">
    <location>
        <begin position="184"/>
        <end position="430"/>
    </location>
</feature>
<protein>
    <recommendedName>
        <fullName evidence="7">Replication gene A protein-like domain-containing protein</fullName>
    </recommendedName>
</protein>
<accession>A0A5A7M8P7</accession>
<evidence type="ECO:0000313" key="8">
    <source>
        <dbReference type="EMBL" id="GEQ73254.1"/>
    </source>
</evidence>
<sequence length="700" mass="78743">MAKILRELPKGLAEWKKSKPQLRHVAEHLERIIDDAPETWRAVIRTRFKKIEPVPPMGADASELAKWSLEQPPEWAEAWDGLKDLAAFQDAYGDAMRWNLDDHDICKWAKALADQAGELEAICVADETALRAEEAAQRSAQGKYLTEDEQNAQAARSIARRVDAIRMLVRMIGVDEDKPINGLPAVKRAQDPRWWRRRLRTHVARVVEGGHIRLGMVHRASGGYVSHLGLMRRTHQIKRNADGLARTLYTNEAGQVFNLAELAALGTSNPVVRGGELMTRIRGAEEYADARAHVGLFLTLTLPSRFHPVKLGKSGRPVPNEKYVPGLTPRDGQNWLCKNWQRLRSAAKRKKIGMYGLRVAEPHHDATPHWHALVWVECEEDAVRLEALIRKYWLEDDGDEPGAQKNRVCIKRMLAGGAAGYVAKYIAKSVGHHALAEHTDVVQGHEVQIALDLDKPEQPESKASEKDGFAGYRRVDAWASTWGIRQFQTIGMPSVTVWRELRRVSKDQLELFGREGDRDTGRAYTACHRHGDMRANWCLFMEAMGGHACKRHEWHLRIVHRTPEAGAVNQYGEEVAQGSVVGLTPQRGRMRGRWLVSRRIAWTPYVSTFAADNSAATTQGDEVAQGTGEAVSRPPLAAPWTRFNNCTARLTGKTAKAFFGRGDHEAEDWTNPDSPDSVLYQPKTMAQRFQQAAHFFQTTH</sequence>
<dbReference type="GO" id="GO:0006260">
    <property type="term" value="P:DNA replication"/>
    <property type="evidence" value="ECO:0007669"/>
    <property type="project" value="UniProtKB-KW"/>
</dbReference>
<keyword evidence="5" id="KW-0255">Endonuclease</keyword>
<organism evidence="8 9">
    <name type="scientific">Comamonas testosteroni</name>
    <name type="common">Pseudomonas testosteroni</name>
    <dbReference type="NCBI Taxonomy" id="285"/>
    <lineage>
        <taxon>Bacteria</taxon>
        <taxon>Pseudomonadati</taxon>
        <taxon>Pseudomonadota</taxon>
        <taxon>Betaproteobacteria</taxon>
        <taxon>Burkholderiales</taxon>
        <taxon>Comamonadaceae</taxon>
        <taxon>Comamonas</taxon>
    </lineage>
</organism>
<dbReference type="Pfam" id="PF05840">
    <property type="entry name" value="Phage_GPA"/>
    <property type="match status" value="1"/>
</dbReference>
<keyword evidence="3" id="KW-0235">DNA replication</keyword>
<evidence type="ECO:0000256" key="2">
    <source>
        <dbReference type="ARBA" id="ARBA00009260"/>
    </source>
</evidence>
<keyword evidence="6" id="KW-0378">Hydrolase</keyword>
<evidence type="ECO:0000256" key="4">
    <source>
        <dbReference type="ARBA" id="ARBA00022722"/>
    </source>
</evidence>
<evidence type="ECO:0000259" key="7">
    <source>
        <dbReference type="Pfam" id="PF05840"/>
    </source>
</evidence>
<dbReference type="Proteomes" id="UP000323105">
    <property type="component" value="Unassembled WGS sequence"/>
</dbReference>
<gene>
    <name evidence="8" type="ORF">CTTA_0259</name>
</gene>
<dbReference type="GO" id="GO:0004519">
    <property type="term" value="F:endonuclease activity"/>
    <property type="evidence" value="ECO:0007669"/>
    <property type="project" value="UniProtKB-KW"/>
</dbReference>
<comment type="function">
    <text evidence="1">Possible endonuclease which induces a single-strand cut and initiates DNA replication.</text>
</comment>
<evidence type="ECO:0000256" key="3">
    <source>
        <dbReference type="ARBA" id="ARBA00022705"/>
    </source>
</evidence>
<evidence type="ECO:0000313" key="9">
    <source>
        <dbReference type="Proteomes" id="UP000323105"/>
    </source>
</evidence>
<evidence type="ECO:0000256" key="6">
    <source>
        <dbReference type="ARBA" id="ARBA00022801"/>
    </source>
</evidence>
<comment type="similarity">
    <text evidence="2">Belongs to the phage GPA family.</text>
</comment>